<gene>
    <name evidence="1" type="ORF">FKG95_07395</name>
</gene>
<evidence type="ECO:0000313" key="2">
    <source>
        <dbReference type="Proteomes" id="UP000315252"/>
    </source>
</evidence>
<comment type="caution">
    <text evidence="1">The sequence shown here is derived from an EMBL/GenBank/DDBJ whole genome shotgun (WGS) entry which is preliminary data.</text>
</comment>
<name>A0A545TXW6_9PROT</name>
<sequence>MVAEVRYVIFSTQELSRALITAHQSKSQGKRDALPSGTVHSITQDSRPGVKVSITIAPDRSSEPILLDWTEDEVLSALVGFCRATNIPLPAASSKQLGRIRNSLCLIITLNVTEDKFKDFELAIADNTR</sequence>
<dbReference type="OrthoDB" id="7360873at2"/>
<organism evidence="1 2">
    <name type="scientific">Denitrobaculum tricleocarpae</name>
    <dbReference type="NCBI Taxonomy" id="2591009"/>
    <lineage>
        <taxon>Bacteria</taxon>
        <taxon>Pseudomonadati</taxon>
        <taxon>Pseudomonadota</taxon>
        <taxon>Alphaproteobacteria</taxon>
        <taxon>Rhodospirillales</taxon>
        <taxon>Rhodospirillaceae</taxon>
        <taxon>Denitrobaculum</taxon>
    </lineage>
</organism>
<dbReference type="Proteomes" id="UP000315252">
    <property type="component" value="Unassembled WGS sequence"/>
</dbReference>
<proteinExistence type="predicted"/>
<dbReference type="RefSeq" id="WP_142895681.1">
    <property type="nucleotide sequence ID" value="NZ_ML660053.1"/>
</dbReference>
<reference evidence="1 2" key="1">
    <citation type="submission" date="2019-06" db="EMBL/GenBank/DDBJ databases">
        <title>Whole genome sequence for Rhodospirillaceae sp. R148.</title>
        <authorList>
            <person name="Wang G."/>
        </authorList>
    </citation>
    <scope>NUCLEOTIDE SEQUENCE [LARGE SCALE GENOMIC DNA]</scope>
    <source>
        <strain evidence="1 2">R148</strain>
    </source>
</reference>
<accession>A0A545TXW6</accession>
<dbReference type="EMBL" id="VHSH01000002">
    <property type="protein sequence ID" value="TQV82050.1"/>
    <property type="molecule type" value="Genomic_DNA"/>
</dbReference>
<protein>
    <submittedName>
        <fullName evidence="1">Uncharacterized protein</fullName>
    </submittedName>
</protein>
<keyword evidence="2" id="KW-1185">Reference proteome</keyword>
<evidence type="ECO:0000313" key="1">
    <source>
        <dbReference type="EMBL" id="TQV82050.1"/>
    </source>
</evidence>
<dbReference type="AlphaFoldDB" id="A0A545TXW6"/>